<evidence type="ECO:0000256" key="6">
    <source>
        <dbReference type="ARBA" id="ARBA00022679"/>
    </source>
</evidence>
<feature type="transmembrane region" description="Helical" evidence="12">
    <location>
        <begin position="178"/>
        <end position="199"/>
    </location>
</feature>
<keyword evidence="11 12" id="KW-0472">Membrane</keyword>
<dbReference type="AlphaFoldDB" id="A0A220S437"/>
<proteinExistence type="inferred from homology"/>
<comment type="function">
    <text evidence="12">Catalyzes the prenylation of para-hydroxybenzoate (PHB) with an all-trans polyprenyl group. Mediates the second step in the final reaction sequence of ubiquinone-8 (UQ-8) biosynthesis, which is the condensation of the polyisoprenoid side chain with PHB, generating the first membrane-bound Q intermediate 3-octaprenyl-4-hydroxybenzoate.</text>
</comment>
<dbReference type="InterPro" id="IPR039653">
    <property type="entry name" value="Prenyltransferase"/>
</dbReference>
<dbReference type="InterPro" id="IPR000537">
    <property type="entry name" value="UbiA_prenyltransferase"/>
</dbReference>
<dbReference type="Proteomes" id="UP000198238">
    <property type="component" value="Chromosome"/>
</dbReference>
<evidence type="ECO:0000256" key="1">
    <source>
        <dbReference type="ARBA" id="ARBA00001946"/>
    </source>
</evidence>
<evidence type="ECO:0000256" key="2">
    <source>
        <dbReference type="ARBA" id="ARBA00004141"/>
    </source>
</evidence>
<comment type="subcellular location">
    <subcellularLocation>
        <location evidence="12">Cell inner membrane</location>
        <topology evidence="12">Multi-pass membrane protein</topology>
    </subcellularLocation>
    <subcellularLocation>
        <location evidence="2">Membrane</location>
        <topology evidence="2">Multi-pass membrane protein</topology>
    </subcellularLocation>
</comment>
<gene>
    <name evidence="12" type="primary">ubiA</name>
    <name evidence="14" type="ORF">BG910_10920</name>
</gene>
<keyword evidence="7 12" id="KW-0831">Ubiquinone biosynthesis</keyword>
<evidence type="ECO:0000256" key="5">
    <source>
        <dbReference type="ARBA" id="ARBA00022519"/>
    </source>
</evidence>
<keyword evidence="15" id="KW-1185">Reference proteome</keyword>
<dbReference type="Gene3D" id="1.20.120.1780">
    <property type="entry name" value="UbiA prenyltransferase"/>
    <property type="match status" value="1"/>
</dbReference>
<dbReference type="InterPro" id="IPR030470">
    <property type="entry name" value="UbiA_prenylTrfase_CS"/>
</dbReference>
<evidence type="ECO:0000256" key="9">
    <source>
        <dbReference type="ARBA" id="ARBA00022842"/>
    </source>
</evidence>
<evidence type="ECO:0000256" key="11">
    <source>
        <dbReference type="ARBA" id="ARBA00023136"/>
    </source>
</evidence>
<evidence type="ECO:0000256" key="10">
    <source>
        <dbReference type="ARBA" id="ARBA00022989"/>
    </source>
</evidence>
<dbReference type="KEGG" id="nei:BG910_10920"/>
<accession>A0A220S437</accession>
<comment type="cofactor">
    <cofactor evidence="1 12">
        <name>Mg(2+)</name>
        <dbReference type="ChEBI" id="CHEBI:18420"/>
    </cofactor>
</comment>
<reference evidence="14 15" key="1">
    <citation type="submission" date="2017-06" db="EMBL/GenBank/DDBJ databases">
        <title>Neisseria chenwenguii sp. nov., isolated from the intestinal contents of Tibetan Plateau Pika in Yushu, Qinghai Province, China.</title>
        <authorList>
            <person name="Zhang G."/>
        </authorList>
    </citation>
    <scope>NUCLEOTIDE SEQUENCE [LARGE SCALE GENOMIC DNA]</scope>
    <source>
        <strain evidence="14 15">10023</strain>
    </source>
</reference>
<protein>
    <recommendedName>
        <fullName evidence="12 13">4-hydroxybenzoate octaprenyltransferase</fullName>
        <ecNumber evidence="12 13">2.5.1.39</ecNumber>
    </recommendedName>
    <alternativeName>
        <fullName evidence="12">4-HB polyprenyltransferase</fullName>
    </alternativeName>
</protein>
<comment type="catalytic activity">
    <reaction evidence="12">
        <text>all-trans-octaprenyl diphosphate + 4-hydroxybenzoate = 4-hydroxy-3-(all-trans-octaprenyl)benzoate + diphosphate</text>
        <dbReference type="Rhea" id="RHEA:27782"/>
        <dbReference type="ChEBI" id="CHEBI:1617"/>
        <dbReference type="ChEBI" id="CHEBI:17879"/>
        <dbReference type="ChEBI" id="CHEBI:33019"/>
        <dbReference type="ChEBI" id="CHEBI:57711"/>
        <dbReference type="EC" id="2.5.1.39"/>
    </reaction>
</comment>
<evidence type="ECO:0000256" key="7">
    <source>
        <dbReference type="ARBA" id="ARBA00022688"/>
    </source>
</evidence>
<dbReference type="PANTHER" id="PTHR11048:SF28">
    <property type="entry name" value="4-HYDROXYBENZOATE POLYPRENYLTRANSFERASE, MITOCHONDRIAL"/>
    <property type="match status" value="1"/>
</dbReference>
<dbReference type="NCBIfam" id="TIGR01474">
    <property type="entry name" value="ubiA_proteo"/>
    <property type="match status" value="1"/>
</dbReference>
<keyword evidence="10 12" id="KW-1133">Transmembrane helix</keyword>
<organism evidence="14 15">
    <name type="scientific">Neisseria chenwenguii</name>
    <dbReference type="NCBI Taxonomy" id="1853278"/>
    <lineage>
        <taxon>Bacteria</taxon>
        <taxon>Pseudomonadati</taxon>
        <taxon>Pseudomonadota</taxon>
        <taxon>Betaproteobacteria</taxon>
        <taxon>Neisseriales</taxon>
        <taxon>Neisseriaceae</taxon>
        <taxon>Neisseria</taxon>
    </lineage>
</organism>
<dbReference type="GO" id="GO:0005886">
    <property type="term" value="C:plasma membrane"/>
    <property type="evidence" value="ECO:0007669"/>
    <property type="project" value="UniProtKB-SubCell"/>
</dbReference>
<comment type="pathway">
    <text evidence="12">Cofactor biosynthesis; ubiquinone biosynthesis.</text>
</comment>
<dbReference type="EMBL" id="CP022278">
    <property type="protein sequence ID" value="ASK28172.1"/>
    <property type="molecule type" value="Genomic_DNA"/>
</dbReference>
<name>A0A220S437_9NEIS</name>
<keyword evidence="5 12" id="KW-0997">Cell inner membrane</keyword>
<comment type="similarity">
    <text evidence="3 12">Belongs to the UbiA prenyltransferase family.</text>
</comment>
<feature type="transmembrane region" description="Helical" evidence="12">
    <location>
        <begin position="153"/>
        <end position="172"/>
    </location>
</feature>
<sequence length="304" mass="34409">MNIRRFLLKYLSRYTVGRLVIYTKLMRADKPIGTLLLLWPTLWAVWVASQGQPDTDIVIAFCAGVFLMRSAGCVINDFADRKYDGAVARTKNRPFAKGLVTKTEALLLTVILCMAAALCLVPLNTAARLMSLPALFLAMTYPFTKRFFPIPQFYLGLAFSFGIPMAFAAVTGGVPSTAWLIFVANVLWTLAYDTIYAMADKEDDLKIGIKTSAVTFGEHDIKMVALCHFWFGALMVVLGWQIHASWPYWLALPLTVKWQFEQYRAIQTRNRDVCFRTFLENNRIGLAWFAGLAGHYLWSSWWGV</sequence>
<dbReference type="CDD" id="cd13959">
    <property type="entry name" value="PT_UbiA_COQ2"/>
    <property type="match status" value="1"/>
</dbReference>
<dbReference type="PANTHER" id="PTHR11048">
    <property type="entry name" value="PRENYLTRANSFERASES"/>
    <property type="match status" value="1"/>
</dbReference>
<keyword evidence="4 12" id="KW-1003">Cell membrane</keyword>
<dbReference type="HAMAP" id="MF_01635">
    <property type="entry name" value="UbiA"/>
    <property type="match status" value="1"/>
</dbReference>
<feature type="transmembrane region" description="Helical" evidence="12">
    <location>
        <begin position="57"/>
        <end position="79"/>
    </location>
</feature>
<dbReference type="FunFam" id="1.10.357.140:FF:000002">
    <property type="entry name" value="4-hydroxybenzoate octaprenyltransferase"/>
    <property type="match status" value="1"/>
</dbReference>
<dbReference type="InterPro" id="IPR006370">
    <property type="entry name" value="HB_polyprenyltransferase-like"/>
</dbReference>
<keyword evidence="8 12" id="KW-0812">Transmembrane</keyword>
<dbReference type="RefSeq" id="WP_089036864.1">
    <property type="nucleotide sequence ID" value="NZ_CP022278.1"/>
</dbReference>
<dbReference type="GO" id="GO:0008412">
    <property type="term" value="F:4-hydroxybenzoate polyprenyltransferase activity"/>
    <property type="evidence" value="ECO:0007669"/>
    <property type="project" value="UniProtKB-UniRule"/>
</dbReference>
<evidence type="ECO:0000256" key="13">
    <source>
        <dbReference type="NCBIfam" id="TIGR01474"/>
    </source>
</evidence>
<evidence type="ECO:0000256" key="4">
    <source>
        <dbReference type="ARBA" id="ARBA00022475"/>
    </source>
</evidence>
<evidence type="ECO:0000256" key="8">
    <source>
        <dbReference type="ARBA" id="ARBA00022692"/>
    </source>
</evidence>
<feature type="transmembrane region" description="Helical" evidence="12">
    <location>
        <begin position="32"/>
        <end position="51"/>
    </location>
</feature>
<dbReference type="OrthoDB" id="9782418at2"/>
<keyword evidence="6 12" id="KW-0808">Transferase</keyword>
<dbReference type="Pfam" id="PF01040">
    <property type="entry name" value="UbiA"/>
    <property type="match status" value="1"/>
</dbReference>
<dbReference type="EC" id="2.5.1.39" evidence="12 13"/>
<evidence type="ECO:0000256" key="12">
    <source>
        <dbReference type="HAMAP-Rule" id="MF_01635"/>
    </source>
</evidence>
<dbReference type="GO" id="GO:0006744">
    <property type="term" value="P:ubiquinone biosynthetic process"/>
    <property type="evidence" value="ECO:0007669"/>
    <property type="project" value="UniProtKB-UniRule"/>
</dbReference>
<feature type="transmembrane region" description="Helical" evidence="12">
    <location>
        <begin position="220"/>
        <end position="242"/>
    </location>
</feature>
<dbReference type="PROSITE" id="PS00943">
    <property type="entry name" value="UBIA"/>
    <property type="match status" value="1"/>
</dbReference>
<keyword evidence="9 12" id="KW-0460">Magnesium</keyword>
<dbReference type="FunFam" id="1.20.120.1780:FF:000001">
    <property type="entry name" value="4-hydroxybenzoate octaprenyltransferase"/>
    <property type="match status" value="1"/>
</dbReference>
<feature type="transmembrane region" description="Helical" evidence="12">
    <location>
        <begin position="99"/>
        <end position="120"/>
    </location>
</feature>
<evidence type="ECO:0000313" key="15">
    <source>
        <dbReference type="Proteomes" id="UP000198238"/>
    </source>
</evidence>
<evidence type="ECO:0000256" key="3">
    <source>
        <dbReference type="ARBA" id="ARBA00005985"/>
    </source>
</evidence>
<dbReference type="UniPathway" id="UPA00232"/>
<dbReference type="Gene3D" id="1.10.357.140">
    <property type="entry name" value="UbiA prenyltransferase"/>
    <property type="match status" value="1"/>
</dbReference>
<evidence type="ECO:0000313" key="14">
    <source>
        <dbReference type="EMBL" id="ASK28172.1"/>
    </source>
</evidence>
<dbReference type="InterPro" id="IPR044878">
    <property type="entry name" value="UbiA_sf"/>
</dbReference>